<proteinExistence type="predicted"/>
<gene>
    <name evidence="2" type="ORF">RCL2_003036200</name>
    <name evidence="1" type="ORF">RclHR1_00080016</name>
</gene>
<dbReference type="EMBL" id="BEXD01004203">
    <property type="protein sequence ID" value="GBC08239.1"/>
    <property type="molecule type" value="Genomic_DNA"/>
</dbReference>
<organism evidence="1 3">
    <name type="scientific">Rhizophagus clarus</name>
    <dbReference type="NCBI Taxonomy" id="94130"/>
    <lineage>
        <taxon>Eukaryota</taxon>
        <taxon>Fungi</taxon>
        <taxon>Fungi incertae sedis</taxon>
        <taxon>Mucoromycota</taxon>
        <taxon>Glomeromycotina</taxon>
        <taxon>Glomeromycetes</taxon>
        <taxon>Glomerales</taxon>
        <taxon>Glomeraceae</taxon>
        <taxon>Rhizophagus</taxon>
    </lineage>
</organism>
<evidence type="ECO:0000313" key="3">
    <source>
        <dbReference type="Proteomes" id="UP000247702"/>
    </source>
</evidence>
<protein>
    <submittedName>
        <fullName evidence="1">Uncharacterized protein</fullName>
    </submittedName>
</protein>
<comment type="caution">
    <text evidence="1">The sequence shown here is derived from an EMBL/GenBank/DDBJ whole genome shotgun (WGS) entry which is preliminary data.</text>
</comment>
<evidence type="ECO:0000313" key="1">
    <source>
        <dbReference type="EMBL" id="GBC08239.1"/>
    </source>
</evidence>
<reference evidence="1 3" key="1">
    <citation type="submission" date="2017-11" db="EMBL/GenBank/DDBJ databases">
        <title>The genome of Rhizophagus clarus HR1 reveals common genetic basis of auxotrophy among arbuscular mycorrhizal fungi.</title>
        <authorList>
            <person name="Kobayashi Y."/>
        </authorList>
    </citation>
    <scope>NUCLEOTIDE SEQUENCE [LARGE SCALE GENOMIC DNA]</scope>
    <source>
        <strain evidence="1 3">HR1</strain>
    </source>
</reference>
<name>A0A2Z6SMM9_9GLOM</name>
<reference evidence="2" key="2">
    <citation type="submission" date="2019-10" db="EMBL/GenBank/DDBJ databases">
        <title>Conservation and host-specific expression of non-tandemly repeated heterogenous ribosome RNA gene in arbuscular mycorrhizal fungi.</title>
        <authorList>
            <person name="Maeda T."/>
            <person name="Kobayashi Y."/>
            <person name="Nakagawa T."/>
            <person name="Ezawa T."/>
            <person name="Yamaguchi K."/>
            <person name="Bino T."/>
            <person name="Nishimoto Y."/>
            <person name="Shigenobu S."/>
            <person name="Kawaguchi M."/>
        </authorList>
    </citation>
    <scope>NUCLEOTIDE SEQUENCE</scope>
    <source>
        <strain evidence="2">HR1</strain>
    </source>
</reference>
<sequence length="125" mass="14470">MSGKTFIGPNSPIRFKESLQFDLINRIDYIREIQESDEHCNGKLLEIQENSDNISQNNIEDRDNCENLYVQTNTDDRHNSSAQTIIKDCIDLDVQANTEKLDNSVIQITTENRDITVIQKQQKKL</sequence>
<dbReference type="AlphaFoldDB" id="A0A2Z6SMM9"/>
<dbReference type="OrthoDB" id="10646429at2759"/>
<dbReference type="Proteomes" id="UP000615446">
    <property type="component" value="Unassembled WGS sequence"/>
</dbReference>
<dbReference type="EMBL" id="BLAL01000338">
    <property type="protein sequence ID" value="GET04060.1"/>
    <property type="molecule type" value="Genomic_DNA"/>
</dbReference>
<evidence type="ECO:0000313" key="2">
    <source>
        <dbReference type="EMBL" id="GET04060.1"/>
    </source>
</evidence>
<keyword evidence="3" id="KW-1185">Reference proteome</keyword>
<accession>A0A2Z6SMM9</accession>
<dbReference type="Proteomes" id="UP000247702">
    <property type="component" value="Unassembled WGS sequence"/>
</dbReference>